<dbReference type="InterPro" id="IPR032816">
    <property type="entry name" value="VTT_dom"/>
</dbReference>
<feature type="transmembrane region" description="Helical" evidence="6">
    <location>
        <begin position="78"/>
        <end position="99"/>
    </location>
</feature>
<gene>
    <name evidence="8" type="ORF">SAMN05421687_104189</name>
</gene>
<evidence type="ECO:0000313" key="9">
    <source>
        <dbReference type="Proteomes" id="UP000187608"/>
    </source>
</evidence>
<dbReference type="Proteomes" id="UP000187608">
    <property type="component" value="Unassembled WGS sequence"/>
</dbReference>
<feature type="transmembrane region" description="Helical" evidence="6">
    <location>
        <begin position="155"/>
        <end position="177"/>
    </location>
</feature>
<name>A0A1N7J9H7_9BACI</name>
<feature type="transmembrane region" description="Helical" evidence="6">
    <location>
        <begin position="119"/>
        <end position="143"/>
    </location>
</feature>
<sequence>MNRRLRVVVTIIVFLVLVFWINARWQIDPEEIRIFITSFGWKAPFLFIILYALTPFFFFPASLLSLTAGITYGIWPGVLFIWIGATVAASAGYVIGKFLGTKVASLREIETTARFQERVSTHGFLFVLILRLIPLIGFGMLNYLSGWLHIRFRSYVTATMVGILPGTIAYVTVGAGIVSGNLWMVAAAIVGAGVFISIVYFHKNNIRNWLGFPEKKGKD</sequence>
<evidence type="ECO:0000256" key="5">
    <source>
        <dbReference type="ARBA" id="ARBA00023136"/>
    </source>
</evidence>
<reference evidence="9" key="1">
    <citation type="submission" date="2017-01" db="EMBL/GenBank/DDBJ databases">
        <authorList>
            <person name="Varghese N."/>
            <person name="Submissions S."/>
        </authorList>
    </citation>
    <scope>NUCLEOTIDE SEQUENCE [LARGE SCALE GENOMIC DNA]</scope>
    <source>
        <strain evidence="9">DSM 23127</strain>
    </source>
</reference>
<keyword evidence="4 6" id="KW-1133">Transmembrane helix</keyword>
<dbReference type="AlphaFoldDB" id="A0A1N7J9H7"/>
<keyword evidence="2 6" id="KW-1003">Cell membrane</keyword>
<dbReference type="GO" id="GO:0005886">
    <property type="term" value="C:plasma membrane"/>
    <property type="evidence" value="ECO:0007669"/>
    <property type="project" value="UniProtKB-SubCell"/>
</dbReference>
<dbReference type="Pfam" id="PF09335">
    <property type="entry name" value="VTT_dom"/>
    <property type="match status" value="1"/>
</dbReference>
<dbReference type="STRING" id="570947.SAMN05421687_104189"/>
<evidence type="ECO:0000313" key="8">
    <source>
        <dbReference type="EMBL" id="SIS45876.1"/>
    </source>
</evidence>
<protein>
    <recommendedName>
        <fullName evidence="6">TVP38/TMEM64 family membrane protein</fullName>
    </recommendedName>
</protein>
<dbReference type="PANTHER" id="PTHR12677">
    <property type="entry name" value="GOLGI APPARATUS MEMBRANE PROTEIN TVP38-RELATED"/>
    <property type="match status" value="1"/>
</dbReference>
<dbReference type="EMBL" id="FTOC01000004">
    <property type="protein sequence ID" value="SIS45876.1"/>
    <property type="molecule type" value="Genomic_DNA"/>
</dbReference>
<evidence type="ECO:0000256" key="2">
    <source>
        <dbReference type="ARBA" id="ARBA00022475"/>
    </source>
</evidence>
<feature type="transmembrane region" description="Helical" evidence="6">
    <location>
        <begin position="7"/>
        <end position="25"/>
    </location>
</feature>
<keyword evidence="3 6" id="KW-0812">Transmembrane</keyword>
<evidence type="ECO:0000256" key="4">
    <source>
        <dbReference type="ARBA" id="ARBA00022989"/>
    </source>
</evidence>
<dbReference type="OrthoDB" id="9812980at2"/>
<keyword evidence="5 6" id="KW-0472">Membrane</keyword>
<accession>A0A1N7J9H7</accession>
<feature type="transmembrane region" description="Helical" evidence="6">
    <location>
        <begin position="45"/>
        <end position="66"/>
    </location>
</feature>
<dbReference type="PANTHER" id="PTHR12677:SF59">
    <property type="entry name" value="GOLGI APPARATUS MEMBRANE PROTEIN TVP38-RELATED"/>
    <property type="match status" value="1"/>
</dbReference>
<evidence type="ECO:0000259" key="7">
    <source>
        <dbReference type="Pfam" id="PF09335"/>
    </source>
</evidence>
<feature type="transmembrane region" description="Helical" evidence="6">
    <location>
        <begin position="183"/>
        <end position="201"/>
    </location>
</feature>
<keyword evidence="9" id="KW-1185">Reference proteome</keyword>
<evidence type="ECO:0000256" key="6">
    <source>
        <dbReference type="RuleBase" id="RU366058"/>
    </source>
</evidence>
<proteinExistence type="inferred from homology"/>
<dbReference type="InterPro" id="IPR015414">
    <property type="entry name" value="TMEM64"/>
</dbReference>
<comment type="subcellular location">
    <subcellularLocation>
        <location evidence="1 6">Cell membrane</location>
        <topology evidence="1 6">Multi-pass membrane protein</topology>
    </subcellularLocation>
</comment>
<evidence type="ECO:0000256" key="3">
    <source>
        <dbReference type="ARBA" id="ARBA00022692"/>
    </source>
</evidence>
<feature type="domain" description="VTT" evidence="7">
    <location>
        <begin position="59"/>
        <end position="175"/>
    </location>
</feature>
<dbReference type="RefSeq" id="WP_076558379.1">
    <property type="nucleotide sequence ID" value="NZ_FTOC01000004.1"/>
</dbReference>
<evidence type="ECO:0000256" key="1">
    <source>
        <dbReference type="ARBA" id="ARBA00004651"/>
    </source>
</evidence>
<comment type="similarity">
    <text evidence="6">Belongs to the TVP38/TMEM64 family.</text>
</comment>
<organism evidence="8 9">
    <name type="scientific">Salimicrobium flavidum</name>
    <dbReference type="NCBI Taxonomy" id="570947"/>
    <lineage>
        <taxon>Bacteria</taxon>
        <taxon>Bacillati</taxon>
        <taxon>Bacillota</taxon>
        <taxon>Bacilli</taxon>
        <taxon>Bacillales</taxon>
        <taxon>Bacillaceae</taxon>
        <taxon>Salimicrobium</taxon>
    </lineage>
</organism>